<dbReference type="Pfam" id="PF02365">
    <property type="entry name" value="NAM"/>
    <property type="match status" value="1"/>
</dbReference>
<feature type="domain" description="NAC" evidence="5">
    <location>
        <begin position="25"/>
        <end position="175"/>
    </location>
</feature>
<dbReference type="PROSITE" id="PS51005">
    <property type="entry name" value="NAC"/>
    <property type="match status" value="1"/>
</dbReference>
<keyword evidence="4" id="KW-0539">Nucleus</keyword>
<dbReference type="Gene3D" id="2.170.150.80">
    <property type="entry name" value="NAC domain"/>
    <property type="match status" value="1"/>
</dbReference>
<dbReference type="Proteomes" id="UP001152523">
    <property type="component" value="Unassembled WGS sequence"/>
</dbReference>
<dbReference type="EMBL" id="CAMAPF010000056">
    <property type="protein sequence ID" value="CAH9086706.1"/>
    <property type="molecule type" value="Genomic_DNA"/>
</dbReference>
<accession>A0AAV0CZX4</accession>
<evidence type="ECO:0000256" key="1">
    <source>
        <dbReference type="ARBA" id="ARBA00023015"/>
    </source>
</evidence>
<evidence type="ECO:0000256" key="2">
    <source>
        <dbReference type="ARBA" id="ARBA00023125"/>
    </source>
</evidence>
<name>A0AAV0CZX4_9ASTE</name>
<protein>
    <recommendedName>
        <fullName evidence="5">NAC domain-containing protein</fullName>
    </recommendedName>
</protein>
<keyword evidence="3" id="KW-0804">Transcription</keyword>
<dbReference type="PANTHER" id="PTHR31719:SF212">
    <property type="entry name" value="NAC DOMAIN-CONTAINING PROTEIN 72-LIKE"/>
    <property type="match status" value="1"/>
</dbReference>
<sequence length="315" mass="35577">MACRSLEGISCSKEEEDEYEWKKNLPPGMAFIPTDEELITLYLLPKSLNLKLHSGIISDLDIYKYEPHQLQDFAFDHGNGRMYFFSPLKMKNKDGSGTRGDRVVAGRKGCWKATQKRDTVLSSKNEEIGTKQSLVYHTAKWGKTSWLMTEYRFLDESEYNNKASHKLALCVIYYNHKKGGSEASSRNDDGEVSNFTIDELPNTDCIENPRLKRQRKSPSISAPNSDSIVITPINSISANSFIQKPPIIGQPSSSKDYFENKSISTSFSCPSDQGRYRPPVCATGSMELECVTGTKVNEETMTDDEFCEILSYIFD</sequence>
<dbReference type="AlphaFoldDB" id="A0AAV0CZX4"/>
<comment type="caution">
    <text evidence="6">The sequence shown here is derived from an EMBL/GenBank/DDBJ whole genome shotgun (WGS) entry which is preliminary data.</text>
</comment>
<dbReference type="PANTHER" id="PTHR31719">
    <property type="entry name" value="NAC TRANSCRIPTION FACTOR 56"/>
    <property type="match status" value="1"/>
</dbReference>
<evidence type="ECO:0000313" key="6">
    <source>
        <dbReference type="EMBL" id="CAH9086706.1"/>
    </source>
</evidence>
<gene>
    <name evidence="6" type="ORF">CEPIT_LOCUS9900</name>
</gene>
<keyword evidence="2" id="KW-0238">DNA-binding</keyword>
<evidence type="ECO:0000259" key="5">
    <source>
        <dbReference type="PROSITE" id="PS51005"/>
    </source>
</evidence>
<keyword evidence="7" id="KW-1185">Reference proteome</keyword>
<evidence type="ECO:0000256" key="4">
    <source>
        <dbReference type="ARBA" id="ARBA00023242"/>
    </source>
</evidence>
<dbReference type="SUPFAM" id="SSF101941">
    <property type="entry name" value="NAC domain"/>
    <property type="match status" value="1"/>
</dbReference>
<evidence type="ECO:0000256" key="3">
    <source>
        <dbReference type="ARBA" id="ARBA00023163"/>
    </source>
</evidence>
<dbReference type="InterPro" id="IPR003441">
    <property type="entry name" value="NAC-dom"/>
</dbReference>
<dbReference type="InterPro" id="IPR036093">
    <property type="entry name" value="NAC_dom_sf"/>
</dbReference>
<dbReference type="GO" id="GO:0003677">
    <property type="term" value="F:DNA binding"/>
    <property type="evidence" value="ECO:0007669"/>
    <property type="project" value="UniProtKB-KW"/>
</dbReference>
<evidence type="ECO:0000313" key="7">
    <source>
        <dbReference type="Proteomes" id="UP001152523"/>
    </source>
</evidence>
<keyword evidence="1" id="KW-0805">Transcription regulation</keyword>
<dbReference type="GO" id="GO:0006355">
    <property type="term" value="P:regulation of DNA-templated transcription"/>
    <property type="evidence" value="ECO:0007669"/>
    <property type="project" value="InterPro"/>
</dbReference>
<reference evidence="6" key="1">
    <citation type="submission" date="2022-07" db="EMBL/GenBank/DDBJ databases">
        <authorList>
            <person name="Macas J."/>
            <person name="Novak P."/>
            <person name="Neumann P."/>
        </authorList>
    </citation>
    <scope>NUCLEOTIDE SEQUENCE</scope>
</reference>
<organism evidence="6 7">
    <name type="scientific">Cuscuta epithymum</name>
    <dbReference type="NCBI Taxonomy" id="186058"/>
    <lineage>
        <taxon>Eukaryota</taxon>
        <taxon>Viridiplantae</taxon>
        <taxon>Streptophyta</taxon>
        <taxon>Embryophyta</taxon>
        <taxon>Tracheophyta</taxon>
        <taxon>Spermatophyta</taxon>
        <taxon>Magnoliopsida</taxon>
        <taxon>eudicotyledons</taxon>
        <taxon>Gunneridae</taxon>
        <taxon>Pentapetalae</taxon>
        <taxon>asterids</taxon>
        <taxon>lamiids</taxon>
        <taxon>Solanales</taxon>
        <taxon>Convolvulaceae</taxon>
        <taxon>Cuscuteae</taxon>
        <taxon>Cuscuta</taxon>
        <taxon>Cuscuta subgen. Cuscuta</taxon>
    </lineage>
</organism>
<proteinExistence type="predicted"/>